<keyword evidence="2" id="KW-0560">Oxidoreductase</keyword>
<name>A0A2G0CEH0_9BACT</name>
<dbReference type="GO" id="GO:0016491">
    <property type="term" value="F:oxidoreductase activity"/>
    <property type="evidence" value="ECO:0007669"/>
    <property type="project" value="UniProtKB-KW"/>
</dbReference>
<keyword evidence="3" id="KW-0520">NAD</keyword>
<dbReference type="NCBIfam" id="TIGR00557">
    <property type="entry name" value="pdxA"/>
    <property type="match status" value="1"/>
</dbReference>
<dbReference type="EMBL" id="PDLO01000004">
    <property type="protein sequence ID" value="PHK98369.1"/>
    <property type="molecule type" value="Genomic_DNA"/>
</dbReference>
<dbReference type="PANTHER" id="PTHR30004">
    <property type="entry name" value="4-HYDROXYTHREONINE-4-PHOSPHATE DEHYDROGENASE"/>
    <property type="match status" value="1"/>
</dbReference>
<dbReference type="Pfam" id="PF04166">
    <property type="entry name" value="PdxA"/>
    <property type="match status" value="1"/>
</dbReference>
<dbReference type="SUPFAM" id="SSF53659">
    <property type="entry name" value="Isocitrate/Isopropylmalate dehydrogenase-like"/>
    <property type="match status" value="1"/>
</dbReference>
<protein>
    <submittedName>
        <fullName evidence="5">4-hydroxythreonine-4-phosphate dehydrogenase PdxA</fullName>
    </submittedName>
</protein>
<dbReference type="PANTHER" id="PTHR30004:SF6">
    <property type="entry name" value="D-THREONATE 4-PHOSPHATE DEHYDROGENASE"/>
    <property type="match status" value="1"/>
</dbReference>
<evidence type="ECO:0000256" key="4">
    <source>
        <dbReference type="SAM" id="MobiDB-lite"/>
    </source>
</evidence>
<dbReference type="GO" id="GO:0046872">
    <property type="term" value="F:metal ion binding"/>
    <property type="evidence" value="ECO:0007669"/>
    <property type="project" value="UniProtKB-KW"/>
</dbReference>
<reference evidence="5 6" key="1">
    <citation type="submission" date="2017-10" db="EMBL/GenBank/DDBJ databases">
        <title>The draft genome sequence of Lewinella marina KCTC 32374.</title>
        <authorList>
            <person name="Wang K."/>
        </authorList>
    </citation>
    <scope>NUCLEOTIDE SEQUENCE [LARGE SCALE GENOMIC DNA]</scope>
    <source>
        <strain evidence="5 6">MKG-38</strain>
    </source>
</reference>
<evidence type="ECO:0000256" key="1">
    <source>
        <dbReference type="ARBA" id="ARBA00022723"/>
    </source>
</evidence>
<accession>A0A2G0CEH0</accession>
<keyword evidence="1" id="KW-0479">Metal-binding</keyword>
<evidence type="ECO:0000256" key="2">
    <source>
        <dbReference type="ARBA" id="ARBA00023002"/>
    </source>
</evidence>
<gene>
    <name evidence="5" type="primary">pdxA</name>
    <name evidence="5" type="ORF">CGL56_11775</name>
</gene>
<comment type="caution">
    <text evidence="5">The sequence shown here is derived from an EMBL/GenBank/DDBJ whole genome shotgun (WGS) entry which is preliminary data.</text>
</comment>
<dbReference type="OrthoDB" id="9801783at2"/>
<dbReference type="GO" id="GO:0051287">
    <property type="term" value="F:NAD binding"/>
    <property type="evidence" value="ECO:0007669"/>
    <property type="project" value="InterPro"/>
</dbReference>
<evidence type="ECO:0000313" key="5">
    <source>
        <dbReference type="EMBL" id="PHK98369.1"/>
    </source>
</evidence>
<evidence type="ECO:0000313" key="6">
    <source>
        <dbReference type="Proteomes" id="UP000226437"/>
    </source>
</evidence>
<sequence length="370" mass="39697">MDPLRIGITVGDVNGIGPEVIVKALTRRGILELVTPVIYASEAVFAAYRTEDDDFALQSITDPESAEDGTISLVSCWEEAVELTPGQPTAAGGRAAARSLERAVADLKEGKLDALVTAPINKSVMPKDDFPYPGHTEMLTQRLGAEESLMFLVSDDLRVGVVTNHIPVSQVATQVTQARILEKINIMDASLRADFGIEKPLIGVLALNPHAGDEGRIGTEDDKVVRPAVEQAKEAGIMALGPYPADGFFGSGKFRKFDAVLAMYHDQGLVPFKALSFGKGVNFTAGLPAIRTSPDHGTAYDLVGQDQASPDSFLAALFLARETYLNRERHAEDTANPLESRMHLVYKRKARAGKSGGGKSDRKGGRGGKR</sequence>
<dbReference type="Gene3D" id="3.40.718.10">
    <property type="entry name" value="Isopropylmalate Dehydrogenase"/>
    <property type="match status" value="1"/>
</dbReference>
<organism evidence="5 6">
    <name type="scientific">Neolewinella marina</name>
    <dbReference type="NCBI Taxonomy" id="438751"/>
    <lineage>
        <taxon>Bacteria</taxon>
        <taxon>Pseudomonadati</taxon>
        <taxon>Bacteroidota</taxon>
        <taxon>Saprospiria</taxon>
        <taxon>Saprospirales</taxon>
        <taxon>Lewinellaceae</taxon>
        <taxon>Neolewinella</taxon>
    </lineage>
</organism>
<evidence type="ECO:0000256" key="3">
    <source>
        <dbReference type="ARBA" id="ARBA00023027"/>
    </source>
</evidence>
<keyword evidence="6" id="KW-1185">Reference proteome</keyword>
<proteinExistence type="predicted"/>
<dbReference type="Proteomes" id="UP000226437">
    <property type="component" value="Unassembled WGS sequence"/>
</dbReference>
<feature type="region of interest" description="Disordered" evidence="4">
    <location>
        <begin position="346"/>
        <end position="370"/>
    </location>
</feature>
<dbReference type="AlphaFoldDB" id="A0A2G0CEH0"/>
<dbReference type="InterPro" id="IPR005255">
    <property type="entry name" value="PdxA_fam"/>
</dbReference>